<feature type="transmembrane region" description="Helical" evidence="7">
    <location>
        <begin position="150"/>
        <end position="169"/>
    </location>
</feature>
<proteinExistence type="inferred from homology"/>
<keyword evidence="6 7" id="KW-0472">Membrane</keyword>
<dbReference type="PANTHER" id="PTHR30086">
    <property type="entry name" value="ARGININE EXPORTER PROTEIN ARGO"/>
    <property type="match status" value="1"/>
</dbReference>
<protein>
    <submittedName>
        <fullName evidence="8">Threonine/homoserine/homoserine lactone efflux protein</fullName>
    </submittedName>
</protein>
<feature type="transmembrane region" description="Helical" evidence="7">
    <location>
        <begin position="6"/>
        <end position="28"/>
    </location>
</feature>
<keyword evidence="9" id="KW-1185">Reference proteome</keyword>
<sequence length="211" mass="22860">MTLQTWWLFVMAVFLLSGTPGPNMLHILQRSVDFGVRRTVVAMAGCLAGLVTILAASAAGLTALLLAIPGAFEVLRWLGTGYLVWLGIKAWRADPTPLDVTDDAALADRRLSPAQLFRGGFAISISNPKALLFAAAFFPQFVSAAAPKPPQFAILVLTFAVVECFWYGVYALGGRGLARHLARPSLKKWFNRMTGTIFIGFGLLLLRSKHA</sequence>
<dbReference type="PIRSF" id="PIRSF006324">
    <property type="entry name" value="LeuE"/>
    <property type="match status" value="1"/>
</dbReference>
<evidence type="ECO:0000313" key="8">
    <source>
        <dbReference type="EMBL" id="MBB4100998.1"/>
    </source>
</evidence>
<dbReference type="GO" id="GO:0005886">
    <property type="term" value="C:plasma membrane"/>
    <property type="evidence" value="ECO:0007669"/>
    <property type="project" value="UniProtKB-SubCell"/>
</dbReference>
<evidence type="ECO:0000256" key="2">
    <source>
        <dbReference type="ARBA" id="ARBA00007928"/>
    </source>
</evidence>
<dbReference type="PANTHER" id="PTHR30086:SF14">
    <property type="entry name" value="HOMOSERINE_HOMOSERINE LACTONE EFFLUX PROTEIN"/>
    <property type="match status" value="1"/>
</dbReference>
<keyword evidence="4 7" id="KW-0812">Transmembrane</keyword>
<dbReference type="GO" id="GO:0042970">
    <property type="term" value="F:homoserine transmembrane transporter activity"/>
    <property type="evidence" value="ECO:0007669"/>
    <property type="project" value="TreeGrafter"/>
</dbReference>
<dbReference type="InterPro" id="IPR001123">
    <property type="entry name" value="LeuE-type"/>
</dbReference>
<gene>
    <name evidence="8" type="ORF">GGR46_004587</name>
</gene>
<feature type="transmembrane region" description="Helical" evidence="7">
    <location>
        <begin position="189"/>
        <end position="206"/>
    </location>
</feature>
<dbReference type="Pfam" id="PF01810">
    <property type="entry name" value="LysE"/>
    <property type="match status" value="1"/>
</dbReference>
<evidence type="ECO:0000256" key="1">
    <source>
        <dbReference type="ARBA" id="ARBA00004651"/>
    </source>
</evidence>
<comment type="similarity">
    <text evidence="2">Belongs to the Rht family.</text>
</comment>
<evidence type="ECO:0000256" key="5">
    <source>
        <dbReference type="ARBA" id="ARBA00022989"/>
    </source>
</evidence>
<comment type="caution">
    <text evidence="8">The sequence shown here is derived from an EMBL/GenBank/DDBJ whole genome shotgun (WGS) entry which is preliminary data.</text>
</comment>
<dbReference type="RefSeq" id="WP_184000341.1">
    <property type="nucleotide sequence ID" value="NZ_JACIEH010000004.1"/>
</dbReference>
<name>A0A7W6JWS3_9SPHN</name>
<comment type="subcellular location">
    <subcellularLocation>
        <location evidence="1">Cell membrane</location>
        <topology evidence="1">Multi-pass membrane protein</topology>
    </subcellularLocation>
</comment>
<dbReference type="Proteomes" id="UP000557392">
    <property type="component" value="Unassembled WGS sequence"/>
</dbReference>
<evidence type="ECO:0000256" key="3">
    <source>
        <dbReference type="ARBA" id="ARBA00022475"/>
    </source>
</evidence>
<keyword evidence="5 7" id="KW-1133">Transmembrane helix</keyword>
<reference evidence="8 9" key="1">
    <citation type="submission" date="2020-08" db="EMBL/GenBank/DDBJ databases">
        <title>Genomic Encyclopedia of Type Strains, Phase IV (KMG-IV): sequencing the most valuable type-strain genomes for metagenomic binning, comparative biology and taxonomic classification.</title>
        <authorList>
            <person name="Goeker M."/>
        </authorList>
    </citation>
    <scope>NUCLEOTIDE SEQUENCE [LARGE SCALE GENOMIC DNA]</scope>
    <source>
        <strain evidence="8 9">DSM 101806</strain>
    </source>
</reference>
<feature type="transmembrane region" description="Helical" evidence="7">
    <location>
        <begin position="40"/>
        <end position="68"/>
    </location>
</feature>
<accession>A0A7W6JWS3</accession>
<evidence type="ECO:0000256" key="4">
    <source>
        <dbReference type="ARBA" id="ARBA00022692"/>
    </source>
</evidence>
<dbReference type="EMBL" id="JACIEH010000004">
    <property type="protein sequence ID" value="MBB4100998.1"/>
    <property type="molecule type" value="Genomic_DNA"/>
</dbReference>
<organism evidence="8 9">
    <name type="scientific">Sphingomonas kyeonggiensis</name>
    <dbReference type="NCBI Taxonomy" id="1268553"/>
    <lineage>
        <taxon>Bacteria</taxon>
        <taxon>Pseudomonadati</taxon>
        <taxon>Pseudomonadota</taxon>
        <taxon>Alphaproteobacteria</taxon>
        <taxon>Sphingomonadales</taxon>
        <taxon>Sphingomonadaceae</taxon>
        <taxon>Sphingomonas</taxon>
    </lineage>
</organism>
<dbReference type="AlphaFoldDB" id="A0A7W6JWS3"/>
<evidence type="ECO:0000256" key="7">
    <source>
        <dbReference type="SAM" id="Phobius"/>
    </source>
</evidence>
<evidence type="ECO:0000256" key="6">
    <source>
        <dbReference type="ARBA" id="ARBA00023136"/>
    </source>
</evidence>
<evidence type="ECO:0000313" key="9">
    <source>
        <dbReference type="Proteomes" id="UP000557392"/>
    </source>
</evidence>
<keyword evidence="3" id="KW-1003">Cell membrane</keyword>